<feature type="transmembrane region" description="Helical" evidence="6">
    <location>
        <begin position="77"/>
        <end position="95"/>
    </location>
</feature>
<dbReference type="InterPro" id="IPR051401">
    <property type="entry name" value="GtrA_CellWall_Glycosyl"/>
</dbReference>
<evidence type="ECO:0000256" key="4">
    <source>
        <dbReference type="ARBA" id="ARBA00022989"/>
    </source>
</evidence>
<evidence type="ECO:0000256" key="5">
    <source>
        <dbReference type="ARBA" id="ARBA00023136"/>
    </source>
</evidence>
<evidence type="ECO:0000256" key="3">
    <source>
        <dbReference type="ARBA" id="ARBA00022692"/>
    </source>
</evidence>
<comment type="subcellular location">
    <subcellularLocation>
        <location evidence="1">Membrane</location>
        <topology evidence="1">Multi-pass membrane protein</topology>
    </subcellularLocation>
</comment>
<comment type="similarity">
    <text evidence="2">Belongs to the GtrA family.</text>
</comment>
<dbReference type="RefSeq" id="WP_009526079.1">
    <property type="nucleotide sequence ID" value="NZ_JH414561.1"/>
</dbReference>
<feature type="transmembrane region" description="Helical" evidence="6">
    <location>
        <begin position="107"/>
        <end position="125"/>
    </location>
</feature>
<keyword evidence="5 6" id="KW-0472">Membrane</keyword>
<dbReference type="PANTHER" id="PTHR38459:SF5">
    <property type="entry name" value="CELL WALL TEICHOIC ACID GLYCOSYLATION PROTEIN GTCA"/>
    <property type="match status" value="1"/>
</dbReference>
<evidence type="ECO:0000256" key="6">
    <source>
        <dbReference type="SAM" id="Phobius"/>
    </source>
</evidence>
<keyword evidence="3 6" id="KW-0812">Transmembrane</keyword>
<proteinExistence type="inferred from homology"/>
<evidence type="ECO:0000256" key="1">
    <source>
        <dbReference type="ARBA" id="ARBA00004141"/>
    </source>
</evidence>
<protein>
    <recommendedName>
        <fullName evidence="7">GtrA/DPMS transmembrane domain-containing protein</fullName>
    </recommendedName>
</protein>
<reference evidence="8 9" key="1">
    <citation type="submission" date="2011-08" db="EMBL/GenBank/DDBJ databases">
        <title>The Genome Sequence of Eubacteriaceae bacterium ACC19a.</title>
        <authorList>
            <consortium name="The Broad Institute Genome Sequencing Platform"/>
            <person name="Earl A."/>
            <person name="Ward D."/>
            <person name="Feldgarden M."/>
            <person name="Gevers D."/>
            <person name="Sizova M."/>
            <person name="Hazen A."/>
            <person name="Epstein S."/>
            <person name="Young S.K."/>
            <person name="Zeng Q."/>
            <person name="Gargeya S."/>
            <person name="Fitzgerald M."/>
            <person name="Haas B."/>
            <person name="Abouelleil A."/>
            <person name="Alvarado L."/>
            <person name="Arachchi H.M."/>
            <person name="Berlin A."/>
            <person name="Brown A."/>
            <person name="Chapman S.B."/>
            <person name="Chen Z."/>
            <person name="Dunbar C."/>
            <person name="Freedman E."/>
            <person name="Gearin G."/>
            <person name="Gellesch M."/>
            <person name="Goldberg J."/>
            <person name="Griggs A."/>
            <person name="Gujja S."/>
            <person name="Heiman D."/>
            <person name="Howarth C."/>
            <person name="Larson L."/>
            <person name="Lui A."/>
            <person name="MacDonald P.J.P."/>
            <person name="Montmayeur A."/>
            <person name="Murphy C."/>
            <person name="Neiman D."/>
            <person name="Pearson M."/>
            <person name="Priest M."/>
            <person name="Roberts A."/>
            <person name="Saif S."/>
            <person name="Shea T."/>
            <person name="Shenoy N."/>
            <person name="Sisk P."/>
            <person name="Stolte C."/>
            <person name="Sykes S."/>
            <person name="Wortman J."/>
            <person name="Nusbaum C."/>
            <person name="Birren B."/>
        </authorList>
    </citation>
    <scope>NUCLEOTIDE SEQUENCE [LARGE SCALE GENOMIC DNA]</scope>
    <source>
        <strain evidence="8 9">ACC19a</strain>
    </source>
</reference>
<dbReference type="HOGENOM" id="CLU_083873_1_1_9"/>
<dbReference type="GO" id="GO:0000271">
    <property type="term" value="P:polysaccharide biosynthetic process"/>
    <property type="evidence" value="ECO:0007669"/>
    <property type="project" value="InterPro"/>
</dbReference>
<evidence type="ECO:0000256" key="2">
    <source>
        <dbReference type="ARBA" id="ARBA00009399"/>
    </source>
</evidence>
<keyword evidence="4 6" id="KW-1133">Transmembrane helix</keyword>
<accession>G9X0B4</accession>
<evidence type="ECO:0000313" key="9">
    <source>
        <dbReference type="Proteomes" id="UP000006437"/>
    </source>
</evidence>
<evidence type="ECO:0000259" key="7">
    <source>
        <dbReference type="Pfam" id="PF04138"/>
    </source>
</evidence>
<dbReference type="BioCyc" id="EBAC796937-HMP:GMGH-1858-MONOMER"/>
<dbReference type="GO" id="GO:0005886">
    <property type="term" value="C:plasma membrane"/>
    <property type="evidence" value="ECO:0007669"/>
    <property type="project" value="TreeGrafter"/>
</dbReference>
<feature type="domain" description="GtrA/DPMS transmembrane" evidence="7">
    <location>
        <begin position="15"/>
        <end position="125"/>
    </location>
</feature>
<evidence type="ECO:0000313" key="8">
    <source>
        <dbReference type="EMBL" id="EHL15461.1"/>
    </source>
</evidence>
<feature type="transmembrane region" description="Helical" evidence="6">
    <location>
        <begin position="40"/>
        <end position="57"/>
    </location>
</feature>
<dbReference type="Proteomes" id="UP000006437">
    <property type="component" value="Unassembled WGS sequence"/>
</dbReference>
<name>G9X0B4_9FIRM</name>
<dbReference type="Pfam" id="PF04138">
    <property type="entry name" value="GtrA_DPMS_TM"/>
    <property type="match status" value="1"/>
</dbReference>
<feature type="transmembrane region" description="Helical" evidence="6">
    <location>
        <begin position="12"/>
        <end position="34"/>
    </location>
</feature>
<gene>
    <name evidence="8" type="ORF">HMPREF9629_01850</name>
</gene>
<dbReference type="AlphaFoldDB" id="G9X0B4"/>
<sequence length="128" mass="15034">MLNRVFYKYKELILYGFFGVLTVIVNIISFKLLLILNIPLLYANTVAFFIAVLFAYYTNTKYVFNDKFTKKNFISFISMRISTLFIDNMGLYYLVSISVDELIAKSIINIIIILINYICSKFIIFKKK</sequence>
<dbReference type="PANTHER" id="PTHR38459">
    <property type="entry name" value="PROPHAGE BACTOPRENOL-LINKED GLUCOSE TRANSLOCASE HOMOLOG"/>
    <property type="match status" value="1"/>
</dbReference>
<dbReference type="EMBL" id="AFZE01000013">
    <property type="protein sequence ID" value="EHL15461.1"/>
    <property type="molecule type" value="Genomic_DNA"/>
</dbReference>
<dbReference type="InterPro" id="IPR007267">
    <property type="entry name" value="GtrA_DPMS_TM"/>
</dbReference>
<organism evidence="8 9">
    <name type="scientific">Peptoanaerobacter stomatis</name>
    <dbReference type="NCBI Taxonomy" id="796937"/>
    <lineage>
        <taxon>Bacteria</taxon>
        <taxon>Bacillati</taxon>
        <taxon>Bacillota</taxon>
        <taxon>Clostridia</taxon>
        <taxon>Peptostreptococcales</taxon>
        <taxon>Filifactoraceae</taxon>
        <taxon>Peptoanaerobacter</taxon>
    </lineage>
</organism>
<comment type="caution">
    <text evidence="8">The sequence shown here is derived from an EMBL/GenBank/DDBJ whole genome shotgun (WGS) entry which is preliminary data.</text>
</comment>